<protein>
    <submittedName>
        <fullName evidence="3">Cobaltochelatase subunit CobN</fullName>
        <ecNumber evidence="3">6.6.1.2</ecNumber>
    </submittedName>
</protein>
<dbReference type="RefSeq" id="WP_147669877.1">
    <property type="nucleotide sequence ID" value="NZ_CP120678.1"/>
</dbReference>
<dbReference type="GO" id="GO:0051116">
    <property type="term" value="F:cobaltochelatase activity"/>
    <property type="evidence" value="ECO:0007669"/>
    <property type="project" value="UniProtKB-EC"/>
</dbReference>
<dbReference type="Pfam" id="PF02514">
    <property type="entry name" value="CobN-Mg_chel"/>
    <property type="match status" value="1"/>
</dbReference>
<dbReference type="CDD" id="cd10150">
    <property type="entry name" value="CobN_like"/>
    <property type="match status" value="1"/>
</dbReference>
<accession>A0A9Y2AFC8</accession>
<keyword evidence="4" id="KW-1185">Reference proteome</keyword>
<dbReference type="PANTHER" id="PTHR44119:SF7">
    <property type="entry name" value="MAGNESIUM CHELATASE SUBUNIT"/>
    <property type="match status" value="1"/>
</dbReference>
<dbReference type="EC" id="6.6.1.2" evidence="3"/>
<dbReference type="PANTHER" id="PTHR44119">
    <property type="entry name" value="MAGNESIUM-CHELATASE SUBUNIT CHLH, CHLOROPLASTIC"/>
    <property type="match status" value="1"/>
</dbReference>
<name>A0A9Y2AFC8_9FIRM</name>
<dbReference type="InterPro" id="IPR011771">
    <property type="entry name" value="BchH"/>
</dbReference>
<dbReference type="KEGG" id="sgbi:P3F81_07715"/>
<feature type="domain" description="CobN/magnesium chelatase" evidence="2">
    <location>
        <begin position="114"/>
        <end position="1218"/>
    </location>
</feature>
<dbReference type="InterPro" id="IPR011953">
    <property type="entry name" value="Cobalto_CobN"/>
</dbReference>
<evidence type="ECO:0000313" key="4">
    <source>
        <dbReference type="Proteomes" id="UP001243623"/>
    </source>
</evidence>
<gene>
    <name evidence="3" type="primary">cobN</name>
    <name evidence="3" type="ORF">P3F81_07715</name>
</gene>
<dbReference type="NCBIfam" id="TIGR02257">
    <property type="entry name" value="cobalto_cobN"/>
    <property type="match status" value="1"/>
</dbReference>
<organism evidence="3 4">
    <name type="scientific">Selenobaculum gibii</name>
    <dbReference type="NCBI Taxonomy" id="3054208"/>
    <lineage>
        <taxon>Bacteria</taxon>
        <taxon>Bacillati</taxon>
        <taxon>Bacillota</taxon>
        <taxon>Negativicutes</taxon>
        <taxon>Selenomonadales</taxon>
        <taxon>Selenomonadaceae</taxon>
        <taxon>Selenobaculum</taxon>
    </lineage>
</organism>
<evidence type="ECO:0000256" key="1">
    <source>
        <dbReference type="ARBA" id="ARBA00010851"/>
    </source>
</evidence>
<keyword evidence="3" id="KW-0436">Ligase</keyword>
<dbReference type="EMBL" id="CP120678">
    <property type="protein sequence ID" value="WIW69804.1"/>
    <property type="molecule type" value="Genomic_DNA"/>
</dbReference>
<dbReference type="GO" id="GO:0015995">
    <property type="term" value="P:chlorophyll biosynthetic process"/>
    <property type="evidence" value="ECO:0007669"/>
    <property type="project" value="InterPro"/>
</dbReference>
<dbReference type="GO" id="GO:0009236">
    <property type="term" value="P:cobalamin biosynthetic process"/>
    <property type="evidence" value="ECO:0007669"/>
    <property type="project" value="InterPro"/>
</dbReference>
<dbReference type="InterPro" id="IPR003672">
    <property type="entry name" value="CobN/Mg_chltase"/>
</dbReference>
<evidence type="ECO:0000259" key="2">
    <source>
        <dbReference type="Pfam" id="PF02514"/>
    </source>
</evidence>
<reference evidence="3" key="1">
    <citation type="submission" date="2023-03" db="EMBL/GenBank/DDBJ databases">
        <title>Selenobaculum gbiensis gen. nov. sp. nov., a new bacterium isolated from the gut microbiota of IBD patient.</title>
        <authorList>
            <person name="Yeo S."/>
            <person name="Park H."/>
            <person name="Huh C.S."/>
        </authorList>
    </citation>
    <scope>NUCLEOTIDE SEQUENCE</scope>
    <source>
        <strain evidence="3">ICN-92133</strain>
    </source>
</reference>
<comment type="similarity">
    <text evidence="1">Belongs to the Mg-chelatase subunit H family.</text>
</comment>
<dbReference type="NCBIfam" id="TIGR02025">
    <property type="entry name" value="BchH"/>
    <property type="match status" value="1"/>
</dbReference>
<proteinExistence type="inferred from homology"/>
<sequence length="1241" mass="140825">MDVQGKILFLTNIERQIYFWNQASESINQKGIKARCESKTIAESTPWGREWQTKLEAQDIILVRWMGTGLDCRFLQNTSSFLQERKIRHLFLVADAGNDLLKYGVSDEEEKRIYQYFNYGGADNIANCMLWLLAHFCQQTCEFEEPYLLPWNGIYHPDSEKTYQDLSEYKNKFIRPNRPTIGMIFYRDEWILQDLSYQNAIIREIERRGMNAIVVFTNGQANPLIGAPGLKDAFDKYFHDGENVVIDVLINTIKFSLTATRALDLSEIQALNVPVLQAYTLFNPLVEWEKSTEGMTPMEISVSVSLPEFDGILHSAPIATKEDTGRGIASYQALEERIDLVVRKAQKWANLRYKPNQEKRVGIVFHNYPALNSNIGSAAGLDSPESVRLLLAEMQDAGYNVDSIPENSKSFMEELLANATNDRRYITEKQIERAEHLSAQQYLDFFKPLDEKTKDQLQNDWGKAPGEVFNYDGELLIPGTLKGNVFITVQPPRGFGEDPGKLLHSPDCAPTHHYIGFYHWLRDIWQADVLIHVGTHGSLEWLPGKGAGMSGKCYPDISIGDMPNIYPYWITIVGEGIQAKRRSAACLISYLTPPMSQAGTYDELEELEKVLDEYCHFKTTQPDSMKTIQALVREKVKAANLEEDIKEAEAETFDDYIGKIHAYVTDIKNMQIRTGLHILGRPPQGDDMIEYILALTRLENGDKPSLRQTLAHAYGFDYYELLENSATMMAGNTKTYGAFVDELNEKSKEIVLLLANKDFSSMAVEQLKEIAWLGELNEEAYAKVSCVAEYICTTIVPNLQKTTQEISNTLAALQGEYIEPSAAGAPTSGGADLLPTGRNFYGVDPRTLPTPAAWEIGKKMGDEVIERYIHEEGRYPECVGIVLWAGANMRSHGQCIAEFLYLMGLKPVWQRGSMRVIDVDVVPLEELKRPRIDVTGRISGLFRDSMPDAILWLDKAVEKIAELDEPIDMNYIRKHVLEDAAQLEAEGVDKESAWQQASYRIFGDPPGAYGAGIGDLLESKNWETIEDLANVYVRFGGHAYGAKGKGEYRPELFKKRMASLNVTIKNEDNRESHMLSSDDFNAYHGGMIATVRALSGKQPRSYCGDSSDRSKVEMRSLEEETKRLFRGEAINPKFIQGMKKHGYKGAQDLANYVAHSYQWDATSNVMEDWMYEKYAEKYAFDKEMQEWMKEVNPWALQRLTEVLLEAEQRGLWNAKAETKEELQKLYLSLEGELEERSEANA</sequence>
<dbReference type="GO" id="GO:0016851">
    <property type="term" value="F:magnesium chelatase activity"/>
    <property type="evidence" value="ECO:0007669"/>
    <property type="project" value="InterPro"/>
</dbReference>
<dbReference type="AlphaFoldDB" id="A0A9Y2AFC8"/>
<evidence type="ECO:0000313" key="3">
    <source>
        <dbReference type="EMBL" id="WIW69804.1"/>
    </source>
</evidence>
<dbReference type="Proteomes" id="UP001243623">
    <property type="component" value="Chromosome"/>
</dbReference>